<dbReference type="GO" id="GO:0003700">
    <property type="term" value="F:DNA-binding transcription factor activity"/>
    <property type="evidence" value="ECO:0007669"/>
    <property type="project" value="InterPro"/>
</dbReference>
<dbReference type="InterPro" id="IPR036390">
    <property type="entry name" value="WH_DNA-bd_sf"/>
</dbReference>
<dbReference type="Gene3D" id="3.40.190.290">
    <property type="match status" value="1"/>
</dbReference>
<evidence type="ECO:0000313" key="6">
    <source>
        <dbReference type="EMBL" id="KMW21005.1"/>
    </source>
</evidence>
<reference evidence="6 7" key="1">
    <citation type="submission" date="2011-04" db="EMBL/GenBank/DDBJ databases">
        <title>The Genome Sequence of Clostridium citroniae WAL-19142.</title>
        <authorList>
            <consortium name="The Broad Institute Genome Sequencing Platform"/>
            <person name="Earl A."/>
            <person name="Ward D."/>
            <person name="Feldgarden M."/>
            <person name="Gevers D."/>
            <person name="Warren Y.A."/>
            <person name="Tyrrell K.L."/>
            <person name="Citron D.M."/>
            <person name="Goldstein E.J."/>
            <person name="Daigneault M."/>
            <person name="Allen-Vercoe E."/>
            <person name="Young S.K."/>
            <person name="Zeng Q."/>
            <person name="Gargeya S."/>
            <person name="Fitzgerald M."/>
            <person name="Haas B."/>
            <person name="Abouelleil A."/>
            <person name="Alvarado L."/>
            <person name="Arachchi H.M."/>
            <person name="Berlin A."/>
            <person name="Brown A."/>
            <person name="Chapman S.B."/>
            <person name="Chen Z."/>
            <person name="Dunbar C."/>
            <person name="Freedman E."/>
            <person name="Gearin G."/>
            <person name="Gellesch M."/>
            <person name="Goldberg J."/>
            <person name="Griggs A."/>
            <person name="Gujja S."/>
            <person name="Heilman E.R."/>
            <person name="Heiman D."/>
            <person name="Howarth C."/>
            <person name="Larson L."/>
            <person name="Lui A."/>
            <person name="MacDonald P.J."/>
            <person name="Mehta T."/>
            <person name="Montmayeur A."/>
            <person name="Murphy C."/>
            <person name="Neiman D."/>
            <person name="Pearson M."/>
            <person name="Priest M."/>
            <person name="Roberts A."/>
            <person name="Saif S."/>
            <person name="Shea T."/>
            <person name="Shenoy N."/>
            <person name="Sisk P."/>
            <person name="Stolte C."/>
            <person name="Sykes S."/>
            <person name="White J."/>
            <person name="Yandava C."/>
            <person name="Wortman J."/>
            <person name="Nusbaum C."/>
            <person name="Birren B."/>
        </authorList>
    </citation>
    <scope>NUCLEOTIDE SEQUENCE [LARGE SCALE GENOMIC DNA]</scope>
    <source>
        <strain evidence="6 7">WAL-19142</strain>
    </source>
</reference>
<evidence type="ECO:0000256" key="3">
    <source>
        <dbReference type="ARBA" id="ARBA00023125"/>
    </source>
</evidence>
<keyword evidence="2" id="KW-0805">Transcription regulation</keyword>
<dbReference type="GO" id="GO:0003677">
    <property type="term" value="F:DNA binding"/>
    <property type="evidence" value="ECO:0007669"/>
    <property type="project" value="UniProtKB-KW"/>
</dbReference>
<evidence type="ECO:0000256" key="2">
    <source>
        <dbReference type="ARBA" id="ARBA00023015"/>
    </source>
</evidence>
<dbReference type="PROSITE" id="PS50931">
    <property type="entry name" value="HTH_LYSR"/>
    <property type="match status" value="1"/>
</dbReference>
<evidence type="ECO:0000313" key="7">
    <source>
        <dbReference type="Proteomes" id="UP000037392"/>
    </source>
</evidence>
<organism evidence="6 7">
    <name type="scientific">[Clostridium] citroniae WAL-19142</name>
    <dbReference type="NCBI Taxonomy" id="742734"/>
    <lineage>
        <taxon>Bacteria</taxon>
        <taxon>Bacillati</taxon>
        <taxon>Bacillota</taxon>
        <taxon>Clostridia</taxon>
        <taxon>Lachnospirales</taxon>
        <taxon>Lachnospiraceae</taxon>
        <taxon>Enterocloster</taxon>
    </lineage>
</organism>
<dbReference type="PATRIC" id="fig|742734.4.peg.1983"/>
<dbReference type="InterPro" id="IPR050950">
    <property type="entry name" value="HTH-type_LysR_regulators"/>
</dbReference>
<comment type="similarity">
    <text evidence="1">Belongs to the LysR transcriptional regulatory family.</text>
</comment>
<dbReference type="GO" id="GO:0005829">
    <property type="term" value="C:cytosol"/>
    <property type="evidence" value="ECO:0007669"/>
    <property type="project" value="TreeGrafter"/>
</dbReference>
<dbReference type="SUPFAM" id="SSF53850">
    <property type="entry name" value="Periplasmic binding protein-like II"/>
    <property type="match status" value="1"/>
</dbReference>
<comment type="caution">
    <text evidence="6">The sequence shown here is derived from an EMBL/GenBank/DDBJ whole genome shotgun (WGS) entry which is preliminary data.</text>
</comment>
<dbReference type="EMBL" id="ADLK01000017">
    <property type="protein sequence ID" value="KMW21005.1"/>
    <property type="molecule type" value="Genomic_DNA"/>
</dbReference>
<gene>
    <name evidence="6" type="ORF">HMPREF9470_01849</name>
</gene>
<evidence type="ECO:0000259" key="5">
    <source>
        <dbReference type="PROSITE" id="PS50931"/>
    </source>
</evidence>
<dbReference type="Gene3D" id="1.10.10.10">
    <property type="entry name" value="Winged helix-like DNA-binding domain superfamily/Winged helix DNA-binding domain"/>
    <property type="match status" value="1"/>
</dbReference>
<dbReference type="Pfam" id="PF00126">
    <property type="entry name" value="HTH_1"/>
    <property type="match status" value="1"/>
</dbReference>
<feature type="domain" description="HTH lysR-type" evidence="5">
    <location>
        <begin position="27"/>
        <end position="84"/>
    </location>
</feature>
<dbReference type="PANTHER" id="PTHR30419:SF8">
    <property type="entry name" value="NITROGEN ASSIMILATION TRANSCRIPTIONAL ACTIVATOR-RELATED"/>
    <property type="match status" value="1"/>
</dbReference>
<keyword evidence="3" id="KW-0238">DNA-binding</keyword>
<dbReference type="Pfam" id="PF03466">
    <property type="entry name" value="LysR_substrate"/>
    <property type="match status" value="1"/>
</dbReference>
<dbReference type="PANTHER" id="PTHR30419">
    <property type="entry name" value="HTH-TYPE TRANSCRIPTIONAL REGULATOR YBHD"/>
    <property type="match status" value="1"/>
</dbReference>
<dbReference type="SUPFAM" id="SSF46785">
    <property type="entry name" value="Winged helix' DNA-binding domain"/>
    <property type="match status" value="1"/>
</dbReference>
<accession>A0A0J9EYH0</accession>
<dbReference type="PRINTS" id="PR00039">
    <property type="entry name" value="HTHLYSR"/>
</dbReference>
<proteinExistence type="inferred from homology"/>
<dbReference type="InterPro" id="IPR036388">
    <property type="entry name" value="WH-like_DNA-bd_sf"/>
</dbReference>
<dbReference type="CDD" id="cd05466">
    <property type="entry name" value="PBP2_LTTR_substrate"/>
    <property type="match status" value="1"/>
</dbReference>
<dbReference type="AlphaFoldDB" id="A0A0J9EYH0"/>
<protein>
    <recommendedName>
        <fullName evidence="5">HTH lysR-type domain-containing protein</fullName>
    </recommendedName>
</protein>
<evidence type="ECO:0000256" key="4">
    <source>
        <dbReference type="ARBA" id="ARBA00023163"/>
    </source>
</evidence>
<keyword evidence="4" id="KW-0804">Transcription</keyword>
<sequence>MVNVNKNRPAKTGPQRVCPYAHGGIILDTKYLNYILTIARRKNMTKAAEELYVSQSSLSQYLSRLEQEIGDPLFIRAKGELLLTPAGELYVEAARKVIRIQKDLYQDIRSLNNKSHITIGVTSQFGLRMLTEIIPAYKKEFPQVTIEISESNVPALTRMLLDEGIDCAIMALNGTDAFSREQVSVLREEEVLFAIPASHEYRKRNQDSAMTQEELVREFGKDNFMLSKKGSTLRVLADRIFTACDFQPSTMCETNSIIATRAMVAKGIGVTFIASSCVSDRENVAYYSLDPKLYRYNVLVLRKNLIQNRPERVLFQYIYDYFKE</sequence>
<name>A0A0J9EYH0_9FIRM</name>
<dbReference type="Proteomes" id="UP000037392">
    <property type="component" value="Unassembled WGS sequence"/>
</dbReference>
<evidence type="ECO:0000256" key="1">
    <source>
        <dbReference type="ARBA" id="ARBA00009437"/>
    </source>
</evidence>
<dbReference type="InterPro" id="IPR000847">
    <property type="entry name" value="LysR_HTH_N"/>
</dbReference>
<dbReference type="InterPro" id="IPR005119">
    <property type="entry name" value="LysR_subst-bd"/>
</dbReference>